<dbReference type="InterPro" id="IPR012902">
    <property type="entry name" value="N_methyl_site"/>
</dbReference>
<keyword evidence="2" id="KW-0472">Membrane</keyword>
<proteinExistence type="predicted"/>
<dbReference type="STRING" id="583355.Caka_3014"/>
<evidence type="ECO:0000313" key="4">
    <source>
        <dbReference type="Proteomes" id="UP000000925"/>
    </source>
</evidence>
<dbReference type="HOGENOM" id="CLU_1419326_0_0_0"/>
<name>D5EHY7_CORAD</name>
<evidence type="ECO:0008006" key="5">
    <source>
        <dbReference type="Google" id="ProtNLM"/>
    </source>
</evidence>
<keyword evidence="4" id="KW-1185">Reference proteome</keyword>
<dbReference type="GO" id="GO:0015627">
    <property type="term" value="C:type II protein secretion system complex"/>
    <property type="evidence" value="ECO:0007669"/>
    <property type="project" value="InterPro"/>
</dbReference>
<protein>
    <recommendedName>
        <fullName evidence="5">Prepilin-type N-terminal cleavage/methylation domain-containing protein</fullName>
    </recommendedName>
</protein>
<dbReference type="SUPFAM" id="SSF54523">
    <property type="entry name" value="Pili subunits"/>
    <property type="match status" value="1"/>
</dbReference>
<dbReference type="KEGG" id="caa:Caka_3014"/>
<evidence type="ECO:0000256" key="2">
    <source>
        <dbReference type="SAM" id="Phobius"/>
    </source>
</evidence>
<dbReference type="AlphaFoldDB" id="D5EHY7"/>
<dbReference type="EMBL" id="CP001998">
    <property type="protein sequence ID" value="ADE56027.1"/>
    <property type="molecule type" value="Genomic_DNA"/>
</dbReference>
<dbReference type="InterPro" id="IPR000983">
    <property type="entry name" value="Bac_GSPG_pilin"/>
</dbReference>
<dbReference type="eggNOG" id="COG2165">
    <property type="taxonomic scope" value="Bacteria"/>
</dbReference>
<reference evidence="3 4" key="1">
    <citation type="journal article" date="2010" name="Stand. Genomic Sci.">
        <title>Complete genome sequence of Coraliomargarita akajimensis type strain (04OKA010-24).</title>
        <authorList>
            <person name="Mavromatis K."/>
            <person name="Abt B."/>
            <person name="Brambilla E."/>
            <person name="Lapidus A."/>
            <person name="Copeland A."/>
            <person name="Deshpande S."/>
            <person name="Nolan M."/>
            <person name="Lucas S."/>
            <person name="Tice H."/>
            <person name="Cheng J.F."/>
            <person name="Han C."/>
            <person name="Detter J.C."/>
            <person name="Woyke T."/>
            <person name="Goodwin L."/>
            <person name="Pitluck S."/>
            <person name="Held B."/>
            <person name="Brettin T."/>
            <person name="Tapia R."/>
            <person name="Ivanova N."/>
            <person name="Mikhailova N."/>
            <person name="Pati A."/>
            <person name="Liolios K."/>
            <person name="Chen A."/>
            <person name="Palaniappan K."/>
            <person name="Land M."/>
            <person name="Hauser L."/>
            <person name="Chang Y.J."/>
            <person name="Jeffries C.D."/>
            <person name="Rohde M."/>
            <person name="Goker M."/>
            <person name="Bristow J."/>
            <person name="Eisen J.A."/>
            <person name="Markowitz V."/>
            <person name="Hugenholtz P."/>
            <person name="Klenk H.P."/>
            <person name="Kyrpides N.C."/>
        </authorList>
    </citation>
    <scope>NUCLEOTIDE SEQUENCE [LARGE SCALE GENOMIC DNA]</scope>
    <source>
        <strain evidence="4">DSM 45221 / IAM 15411 / JCM 23193 / KCTC 12865</strain>
    </source>
</reference>
<sequence>MMTTEKRQSAFTLIELLMVIAIIGILAAILIPAVGSVKRQANIAASKSQLANYANAVELFKGEYKFYPFVSGTSDVNNLDINASSNKFVETLSGRTSSGAAGKGWKSANRREMNFISFSETEFWMNDSGVVSPTELADRFNNKLIFLAIDGDGDGMVSPQSDNNSGSLRATVTAFVKEDTANGLPSYELWD</sequence>
<feature type="transmembrane region" description="Helical" evidence="2">
    <location>
        <begin position="12"/>
        <end position="34"/>
    </location>
</feature>
<dbReference type="Proteomes" id="UP000000925">
    <property type="component" value="Chromosome"/>
</dbReference>
<dbReference type="NCBIfam" id="TIGR02532">
    <property type="entry name" value="IV_pilin_GFxxxE"/>
    <property type="match status" value="1"/>
</dbReference>
<dbReference type="Gene3D" id="3.30.700.10">
    <property type="entry name" value="Glycoprotein, Type 4 Pilin"/>
    <property type="match status" value="1"/>
</dbReference>
<accession>D5EHY7</accession>
<dbReference type="GO" id="GO:0015628">
    <property type="term" value="P:protein secretion by the type II secretion system"/>
    <property type="evidence" value="ECO:0007669"/>
    <property type="project" value="InterPro"/>
</dbReference>
<organism evidence="3 4">
    <name type="scientific">Coraliomargarita akajimensis (strain DSM 45221 / IAM 15411 / JCM 23193 / KCTC 12865 / 04OKA010-24)</name>
    <dbReference type="NCBI Taxonomy" id="583355"/>
    <lineage>
        <taxon>Bacteria</taxon>
        <taxon>Pseudomonadati</taxon>
        <taxon>Verrucomicrobiota</taxon>
        <taxon>Opitutia</taxon>
        <taxon>Puniceicoccales</taxon>
        <taxon>Coraliomargaritaceae</taxon>
        <taxon>Coraliomargarita</taxon>
    </lineage>
</organism>
<dbReference type="PANTHER" id="PTHR30093">
    <property type="entry name" value="GENERAL SECRETION PATHWAY PROTEIN G"/>
    <property type="match status" value="1"/>
</dbReference>
<dbReference type="PRINTS" id="PR00813">
    <property type="entry name" value="BCTERIALGSPG"/>
</dbReference>
<dbReference type="RefSeq" id="WP_013044743.1">
    <property type="nucleotide sequence ID" value="NC_014008.1"/>
</dbReference>
<evidence type="ECO:0000256" key="1">
    <source>
        <dbReference type="ARBA" id="ARBA00022481"/>
    </source>
</evidence>
<keyword evidence="1" id="KW-0488">Methylation</keyword>
<keyword evidence="2" id="KW-0812">Transmembrane</keyword>
<dbReference type="Pfam" id="PF07963">
    <property type="entry name" value="N_methyl"/>
    <property type="match status" value="1"/>
</dbReference>
<dbReference type="InterPro" id="IPR045584">
    <property type="entry name" value="Pilin-like"/>
</dbReference>
<evidence type="ECO:0000313" key="3">
    <source>
        <dbReference type="EMBL" id="ADE56027.1"/>
    </source>
</evidence>
<keyword evidence="2" id="KW-1133">Transmembrane helix</keyword>
<gene>
    <name evidence="3" type="ordered locus">Caka_3014</name>
</gene>